<feature type="compositionally biased region" description="Low complexity" evidence="1">
    <location>
        <begin position="128"/>
        <end position="154"/>
    </location>
</feature>
<dbReference type="Proteomes" id="UP000449547">
    <property type="component" value="Unassembled WGS sequence"/>
</dbReference>
<dbReference type="Pfam" id="PF10863">
    <property type="entry name" value="NOP19"/>
    <property type="match status" value="1"/>
</dbReference>
<dbReference type="OrthoDB" id="4068385at2759"/>
<gene>
    <name evidence="2" type="ORF">DIURU_002494</name>
</gene>
<feature type="region of interest" description="Disordered" evidence="1">
    <location>
        <begin position="82"/>
        <end position="184"/>
    </location>
</feature>
<dbReference type="GO" id="GO:0042274">
    <property type="term" value="P:ribosomal small subunit biogenesis"/>
    <property type="evidence" value="ECO:0007669"/>
    <property type="project" value="InterPro"/>
</dbReference>
<reference evidence="2 3" key="1">
    <citation type="submission" date="2019-07" db="EMBL/GenBank/DDBJ databases">
        <title>Genome assembly of two rare yeast pathogens: Diutina rugosa and Trichomonascus ciferrii.</title>
        <authorList>
            <person name="Mixao V."/>
            <person name="Saus E."/>
            <person name="Hansen A."/>
            <person name="Lass-Flor C."/>
            <person name="Gabaldon T."/>
        </authorList>
    </citation>
    <scope>NUCLEOTIDE SEQUENCE [LARGE SCALE GENOMIC DNA]</scope>
    <source>
        <strain evidence="2 3">CBS 613</strain>
    </source>
</reference>
<dbReference type="VEuPathDB" id="FungiDB:DIURU_002494"/>
<dbReference type="GeneID" id="54781145"/>
<dbReference type="OMA" id="NNMYRIT"/>
<evidence type="ECO:0000313" key="3">
    <source>
        <dbReference type="Proteomes" id="UP000449547"/>
    </source>
</evidence>
<dbReference type="AlphaFoldDB" id="A0A642UQ54"/>
<protein>
    <submittedName>
        <fullName evidence="2">Uncharacterized protein</fullName>
    </submittedName>
</protein>
<accession>A0A642UQ54</accession>
<keyword evidence="3" id="KW-1185">Reference proteome</keyword>
<dbReference type="InterPro" id="IPR022592">
    <property type="entry name" value="Nucleolar_19"/>
</dbReference>
<dbReference type="RefSeq" id="XP_034012660.1">
    <property type="nucleotide sequence ID" value="XM_034155151.1"/>
</dbReference>
<comment type="caution">
    <text evidence="2">The sequence shown here is derived from an EMBL/GenBank/DDBJ whole genome shotgun (WGS) entry which is preliminary data.</text>
</comment>
<evidence type="ECO:0000313" key="2">
    <source>
        <dbReference type="EMBL" id="KAA8903207.1"/>
    </source>
</evidence>
<proteinExistence type="predicted"/>
<sequence>MSRRQEIKEKEALQARFQHAMTQNSKLALNWLRPNQAVNNTKNTPAAPSSQGLTAAHANQFFDLPVVAQGASLSELSVAKSGRTVGQFVKGTTPAKPHAVTKPRKSKAMQALSNKMRDDKRSQLNQRASAKPSYSSKPSRPSVSASKANNGNNNNDDDDDSDSDSDGEAKRKFTAKKVVSKRPF</sequence>
<dbReference type="GO" id="GO:0030686">
    <property type="term" value="C:90S preribosome"/>
    <property type="evidence" value="ECO:0007669"/>
    <property type="project" value="InterPro"/>
</dbReference>
<feature type="compositionally biased region" description="Acidic residues" evidence="1">
    <location>
        <begin position="155"/>
        <end position="166"/>
    </location>
</feature>
<evidence type="ECO:0000256" key="1">
    <source>
        <dbReference type="SAM" id="MobiDB-lite"/>
    </source>
</evidence>
<dbReference type="EMBL" id="SWFT01000070">
    <property type="protein sequence ID" value="KAA8903207.1"/>
    <property type="molecule type" value="Genomic_DNA"/>
</dbReference>
<organism evidence="2 3">
    <name type="scientific">Diutina rugosa</name>
    <name type="common">Yeast</name>
    <name type="synonym">Candida rugosa</name>
    <dbReference type="NCBI Taxonomy" id="5481"/>
    <lineage>
        <taxon>Eukaryota</taxon>
        <taxon>Fungi</taxon>
        <taxon>Dikarya</taxon>
        <taxon>Ascomycota</taxon>
        <taxon>Saccharomycotina</taxon>
        <taxon>Pichiomycetes</taxon>
        <taxon>Debaryomycetaceae</taxon>
        <taxon>Diutina</taxon>
    </lineage>
</organism>
<name>A0A642UQ54_DIURU</name>
<feature type="compositionally biased region" description="Basic residues" evidence="1">
    <location>
        <begin position="172"/>
        <end position="184"/>
    </location>
</feature>